<reference evidence="7" key="2">
    <citation type="submission" date="2021-04" db="EMBL/GenBank/DDBJ databases">
        <authorList>
            <person name="Gilroy R."/>
        </authorList>
    </citation>
    <scope>NUCLEOTIDE SEQUENCE</scope>
    <source>
        <strain evidence="7">CHK179-28034</strain>
    </source>
</reference>
<dbReference type="Proteomes" id="UP000824049">
    <property type="component" value="Unassembled WGS sequence"/>
</dbReference>
<dbReference type="PANTHER" id="PTHR43133">
    <property type="entry name" value="RNA POLYMERASE ECF-TYPE SIGMA FACTO"/>
    <property type="match status" value="1"/>
</dbReference>
<dbReference type="EMBL" id="DXBR01000016">
    <property type="protein sequence ID" value="HIZ38569.1"/>
    <property type="molecule type" value="Genomic_DNA"/>
</dbReference>
<evidence type="ECO:0000256" key="3">
    <source>
        <dbReference type="ARBA" id="ARBA00023082"/>
    </source>
</evidence>
<dbReference type="CDD" id="cd06171">
    <property type="entry name" value="Sigma70_r4"/>
    <property type="match status" value="1"/>
</dbReference>
<keyword evidence="4" id="KW-0804">Transcription</keyword>
<dbReference type="SUPFAM" id="SSF88946">
    <property type="entry name" value="Sigma2 domain of RNA polymerase sigma factors"/>
    <property type="match status" value="1"/>
</dbReference>
<dbReference type="InterPro" id="IPR013249">
    <property type="entry name" value="RNA_pol_sigma70_r4_t2"/>
</dbReference>
<protein>
    <submittedName>
        <fullName evidence="7">RNA polymerase sigma factor</fullName>
    </submittedName>
</protein>
<dbReference type="Pfam" id="PF08281">
    <property type="entry name" value="Sigma70_r4_2"/>
    <property type="match status" value="1"/>
</dbReference>
<evidence type="ECO:0000313" key="7">
    <source>
        <dbReference type="EMBL" id="HIZ38569.1"/>
    </source>
</evidence>
<keyword evidence="2" id="KW-0805">Transcription regulation</keyword>
<evidence type="ECO:0000313" key="8">
    <source>
        <dbReference type="Proteomes" id="UP000824049"/>
    </source>
</evidence>
<evidence type="ECO:0000259" key="5">
    <source>
        <dbReference type="Pfam" id="PF04542"/>
    </source>
</evidence>
<dbReference type="NCBIfam" id="TIGR02937">
    <property type="entry name" value="sigma70-ECF"/>
    <property type="match status" value="1"/>
</dbReference>
<proteinExistence type="inferred from homology"/>
<dbReference type="PANTHER" id="PTHR43133:SF51">
    <property type="entry name" value="RNA POLYMERASE SIGMA FACTOR"/>
    <property type="match status" value="1"/>
</dbReference>
<evidence type="ECO:0000256" key="2">
    <source>
        <dbReference type="ARBA" id="ARBA00023015"/>
    </source>
</evidence>
<dbReference type="GO" id="GO:0006352">
    <property type="term" value="P:DNA-templated transcription initiation"/>
    <property type="evidence" value="ECO:0007669"/>
    <property type="project" value="InterPro"/>
</dbReference>
<dbReference type="InterPro" id="IPR013324">
    <property type="entry name" value="RNA_pol_sigma_r3/r4-like"/>
</dbReference>
<dbReference type="InterPro" id="IPR007627">
    <property type="entry name" value="RNA_pol_sigma70_r2"/>
</dbReference>
<dbReference type="SUPFAM" id="SSF88659">
    <property type="entry name" value="Sigma3 and sigma4 domains of RNA polymerase sigma factors"/>
    <property type="match status" value="1"/>
</dbReference>
<evidence type="ECO:0000256" key="1">
    <source>
        <dbReference type="ARBA" id="ARBA00010641"/>
    </source>
</evidence>
<evidence type="ECO:0000256" key="4">
    <source>
        <dbReference type="ARBA" id="ARBA00023163"/>
    </source>
</evidence>
<gene>
    <name evidence="7" type="ORF">H9968_01385</name>
</gene>
<comment type="caution">
    <text evidence="7">The sequence shown here is derived from an EMBL/GenBank/DDBJ whole genome shotgun (WGS) entry which is preliminary data.</text>
</comment>
<dbReference type="Gene3D" id="1.10.10.10">
    <property type="entry name" value="Winged helix-like DNA-binding domain superfamily/Winged helix DNA-binding domain"/>
    <property type="match status" value="1"/>
</dbReference>
<dbReference type="InterPro" id="IPR039425">
    <property type="entry name" value="RNA_pol_sigma-70-like"/>
</dbReference>
<sequence>METDVELIRKWKEGDEDAFSAMYERYRQTAMRTAWLLCHNLADSEDIVQETFVQCYFHIQELKDESRFRPWMLKCLVRTGWKLMKKQKKEMPEEQMELHLERERYLESTFSGKTSGEPLEEAIAREFSGELTKAVRRLSEKHRLVIVLYYYDELSVHEIAKITGCLEGTVKSRLHFARRQLKKMLSDAGEEETGRIIYERG</sequence>
<reference evidence="7" key="1">
    <citation type="journal article" date="2021" name="PeerJ">
        <title>Extensive microbial diversity within the chicken gut microbiome revealed by metagenomics and culture.</title>
        <authorList>
            <person name="Gilroy R."/>
            <person name="Ravi A."/>
            <person name="Getino M."/>
            <person name="Pursley I."/>
            <person name="Horton D.L."/>
            <person name="Alikhan N.F."/>
            <person name="Baker D."/>
            <person name="Gharbi K."/>
            <person name="Hall N."/>
            <person name="Watson M."/>
            <person name="Adriaenssens E.M."/>
            <person name="Foster-Nyarko E."/>
            <person name="Jarju S."/>
            <person name="Secka A."/>
            <person name="Antonio M."/>
            <person name="Oren A."/>
            <person name="Chaudhuri R.R."/>
            <person name="La Ragione R."/>
            <person name="Hildebrand F."/>
            <person name="Pallen M.J."/>
        </authorList>
    </citation>
    <scope>NUCLEOTIDE SEQUENCE</scope>
    <source>
        <strain evidence="7">CHK179-28034</strain>
    </source>
</reference>
<feature type="domain" description="RNA polymerase sigma factor 70 region 4 type 2" evidence="6">
    <location>
        <begin position="130"/>
        <end position="181"/>
    </location>
</feature>
<dbReference type="GO" id="GO:0016987">
    <property type="term" value="F:sigma factor activity"/>
    <property type="evidence" value="ECO:0007669"/>
    <property type="project" value="UniProtKB-KW"/>
</dbReference>
<keyword evidence="3" id="KW-0731">Sigma factor</keyword>
<feature type="domain" description="RNA polymerase sigma-70 region 2" evidence="5">
    <location>
        <begin position="22"/>
        <end position="88"/>
    </location>
</feature>
<dbReference type="InterPro" id="IPR036388">
    <property type="entry name" value="WH-like_DNA-bd_sf"/>
</dbReference>
<dbReference type="AlphaFoldDB" id="A0A9D2EJ50"/>
<comment type="similarity">
    <text evidence="1">Belongs to the sigma-70 factor family. ECF subfamily.</text>
</comment>
<dbReference type="Gene3D" id="1.10.1740.10">
    <property type="match status" value="1"/>
</dbReference>
<name>A0A9D2EJ50_9FIRM</name>
<dbReference type="Pfam" id="PF04542">
    <property type="entry name" value="Sigma70_r2"/>
    <property type="match status" value="1"/>
</dbReference>
<dbReference type="GO" id="GO:0003677">
    <property type="term" value="F:DNA binding"/>
    <property type="evidence" value="ECO:0007669"/>
    <property type="project" value="InterPro"/>
</dbReference>
<dbReference type="InterPro" id="IPR013325">
    <property type="entry name" value="RNA_pol_sigma_r2"/>
</dbReference>
<accession>A0A9D2EJ50</accession>
<evidence type="ECO:0000259" key="6">
    <source>
        <dbReference type="Pfam" id="PF08281"/>
    </source>
</evidence>
<dbReference type="InterPro" id="IPR014284">
    <property type="entry name" value="RNA_pol_sigma-70_dom"/>
</dbReference>
<organism evidence="7 8">
    <name type="scientific">Candidatus Anaerobutyricum stercoris</name>
    <dbReference type="NCBI Taxonomy" id="2838457"/>
    <lineage>
        <taxon>Bacteria</taxon>
        <taxon>Bacillati</taxon>
        <taxon>Bacillota</taxon>
        <taxon>Clostridia</taxon>
        <taxon>Lachnospirales</taxon>
        <taxon>Lachnospiraceae</taxon>
        <taxon>Anaerobutyricum</taxon>
    </lineage>
</organism>